<comment type="caution">
    <text evidence="1">The sequence shown here is derived from an EMBL/GenBank/DDBJ whole genome shotgun (WGS) entry which is preliminary data.</text>
</comment>
<proteinExistence type="predicted"/>
<dbReference type="AlphaFoldDB" id="A0A391NT64"/>
<name>A0A391NT64_9EUKA</name>
<gene>
    <name evidence="1" type="ORF">KIPB_013950</name>
</gene>
<reference evidence="1 2" key="1">
    <citation type="journal article" date="2018" name="PLoS ONE">
        <title>The draft genome of Kipferlia bialata reveals reductive genome evolution in fornicate parasites.</title>
        <authorList>
            <person name="Tanifuji G."/>
            <person name="Takabayashi S."/>
            <person name="Kume K."/>
            <person name="Takagi M."/>
            <person name="Nakayama T."/>
            <person name="Kamikawa R."/>
            <person name="Inagaki Y."/>
            <person name="Hashimoto T."/>
        </authorList>
    </citation>
    <scope>NUCLEOTIDE SEQUENCE [LARGE SCALE GENOMIC DNA]</scope>
    <source>
        <strain evidence="1">NY0173</strain>
    </source>
</reference>
<organism evidence="1 2">
    <name type="scientific">Kipferlia bialata</name>
    <dbReference type="NCBI Taxonomy" id="797122"/>
    <lineage>
        <taxon>Eukaryota</taxon>
        <taxon>Metamonada</taxon>
        <taxon>Carpediemonas-like organisms</taxon>
        <taxon>Kipferlia</taxon>
    </lineage>
</organism>
<evidence type="ECO:0000313" key="1">
    <source>
        <dbReference type="EMBL" id="GCA64327.1"/>
    </source>
</evidence>
<dbReference type="Proteomes" id="UP000265618">
    <property type="component" value="Unassembled WGS sequence"/>
</dbReference>
<sequence>MMLTSSEYPDQPISLSLSADPVSEFQIMPSAAFLNVTGTIDVRLA</sequence>
<evidence type="ECO:0000313" key="2">
    <source>
        <dbReference type="Proteomes" id="UP000265618"/>
    </source>
</evidence>
<dbReference type="EMBL" id="BDIP01006906">
    <property type="protein sequence ID" value="GCA64327.1"/>
    <property type="molecule type" value="Genomic_DNA"/>
</dbReference>
<keyword evidence="2" id="KW-1185">Reference proteome</keyword>
<feature type="non-terminal residue" evidence="1">
    <location>
        <position position="45"/>
    </location>
</feature>
<accession>A0A391NT64</accession>
<protein>
    <submittedName>
        <fullName evidence="1">Uncharacterized protein</fullName>
    </submittedName>
</protein>
<feature type="non-terminal residue" evidence="1">
    <location>
        <position position="1"/>
    </location>
</feature>